<evidence type="ECO:0000256" key="4">
    <source>
        <dbReference type="HAMAP-Rule" id="MF_03028"/>
    </source>
</evidence>
<evidence type="ECO:0000256" key="2">
    <source>
        <dbReference type="ARBA" id="ARBA00022552"/>
    </source>
</evidence>
<keyword evidence="3 4" id="KW-0539">Nucleus</keyword>
<dbReference type="RefSeq" id="XP_038059936.1">
    <property type="nucleotide sequence ID" value="XM_038204008.1"/>
</dbReference>
<dbReference type="CDD" id="cd17709">
    <property type="entry name" value="BRCT_pescadillo_like"/>
    <property type="match status" value="1"/>
</dbReference>
<comment type="subcellular location">
    <subcellularLocation>
        <location evidence="4">Nucleus</location>
        <location evidence="4">Nucleolus</location>
    </subcellularLocation>
    <subcellularLocation>
        <location evidence="4">Nucleus</location>
        <location evidence="4">Nucleoplasm</location>
    </subcellularLocation>
</comment>
<dbReference type="EnsemblMetazoa" id="XM_038204008.1">
    <property type="protein sequence ID" value="XP_038059936.1"/>
    <property type="gene ID" value="LOC119730937"/>
</dbReference>
<dbReference type="FunFam" id="3.40.50.10190:FF:000002">
    <property type="entry name" value="Pescadillo homolog"/>
    <property type="match status" value="1"/>
</dbReference>
<dbReference type="OrthoDB" id="10264910at2759"/>
<protein>
    <recommendedName>
        <fullName evidence="4">Pescadillo homolog</fullName>
    </recommendedName>
</protein>
<dbReference type="Pfam" id="PF16589">
    <property type="entry name" value="BRCT_2"/>
    <property type="match status" value="1"/>
</dbReference>
<dbReference type="AlphaFoldDB" id="A0A914A925"/>
<dbReference type="PANTHER" id="PTHR12221:SF6">
    <property type="entry name" value="PESCADILLO HOMOLOG"/>
    <property type="match status" value="1"/>
</dbReference>
<dbReference type="OMA" id="QKVTWIV"/>
<reference evidence="7" key="1">
    <citation type="submission" date="2022-11" db="UniProtKB">
        <authorList>
            <consortium name="EnsemblMetazoa"/>
        </authorList>
    </citation>
    <scope>IDENTIFICATION</scope>
</reference>
<dbReference type="HAMAP" id="MF_03028">
    <property type="entry name" value="Pescadillo"/>
    <property type="match status" value="1"/>
</dbReference>
<evidence type="ECO:0000256" key="1">
    <source>
        <dbReference type="ARBA" id="ARBA00022517"/>
    </source>
</evidence>
<evidence type="ECO:0000313" key="8">
    <source>
        <dbReference type="Proteomes" id="UP000887568"/>
    </source>
</evidence>
<dbReference type="GO" id="GO:0030687">
    <property type="term" value="C:preribosome, large subunit precursor"/>
    <property type="evidence" value="ECO:0007669"/>
    <property type="project" value="UniProtKB-UniRule"/>
</dbReference>
<dbReference type="Proteomes" id="UP000887568">
    <property type="component" value="Unplaced"/>
</dbReference>
<keyword evidence="8" id="KW-1185">Reference proteome</keyword>
<keyword evidence="1 4" id="KW-0690">Ribosome biogenesis</keyword>
<dbReference type="GeneID" id="119730937"/>
<comment type="similarity">
    <text evidence="4">Belongs to the pescadillo family.</text>
</comment>
<feature type="region of interest" description="Disordered" evidence="5">
    <location>
        <begin position="549"/>
        <end position="604"/>
    </location>
</feature>
<feature type="compositionally biased region" description="Basic residues" evidence="5">
    <location>
        <begin position="594"/>
        <end position="604"/>
    </location>
</feature>
<sequence length="604" mass="70663">MGREKKKFTSGTATNFITRASAVKKLQLSLVDFRRLCILKGVYPVQPSNPAKANKGKRAMRTFYRSKDILFLSHEPIIYKFRAHKIFARKVKTAKKKREWGRLDRLEDNKPVYNVDHIVKERYPTFVDALRDLDDPLTMCATFAAMRKNAKLESKLIPLCSRLMVEFMNFVIASRALRKVFLSIKGIYYQGEIQGQTVTWIVPYSFNYSRPRDIDLRIMSTFVEFYSNLLGFINFRLYASINLHYPPKLSLTEKSRTSTQLENESNFCMDKEEEEERVAALTHDLAKVSKEPITEEEDEEVNLQDEELMAGGSLDSEAVQEARAEQDKEAKFKTLFEGCKFFLSREVPREMLTFVIRCFGGQVSWDKTMFIGATYDVKDESITHQIVDRPQQRKEYLSRYYIQPQWVIDSVNARLLLPVEEYFPGVVLPPHLSPFVQEKEGDYIPPEKQTLLDRQMGIQTGKNTEEDDDNDDEDDDDDKEVSEDEEESHLAEAEEKHLSQLAKKQDRKEQKHDKKQKTAESSRLSVEAGQVQPVNVIYEAEKEARMERSLQEMMMTKKRKRLYQKLMKKRKTKQKQVRKLTNRREQYEKDQKMSKTKKQKSTGK</sequence>
<organism evidence="7 8">
    <name type="scientific">Patiria miniata</name>
    <name type="common">Bat star</name>
    <name type="synonym">Asterina miniata</name>
    <dbReference type="NCBI Taxonomy" id="46514"/>
    <lineage>
        <taxon>Eukaryota</taxon>
        <taxon>Metazoa</taxon>
        <taxon>Echinodermata</taxon>
        <taxon>Eleutherozoa</taxon>
        <taxon>Asterozoa</taxon>
        <taxon>Asteroidea</taxon>
        <taxon>Valvatacea</taxon>
        <taxon>Valvatida</taxon>
        <taxon>Asterinidae</taxon>
        <taxon>Patiria</taxon>
    </lineage>
</organism>
<dbReference type="Gene3D" id="3.40.50.10190">
    <property type="entry name" value="BRCT domain"/>
    <property type="match status" value="1"/>
</dbReference>
<feature type="compositionally biased region" description="Basic and acidic residues" evidence="5">
    <location>
        <begin position="582"/>
        <end position="593"/>
    </location>
</feature>
<dbReference type="SUPFAM" id="SSF52113">
    <property type="entry name" value="BRCT domain"/>
    <property type="match status" value="1"/>
</dbReference>
<name>A0A914A925_PATMI</name>
<feature type="domain" description="BRCT" evidence="6">
    <location>
        <begin position="331"/>
        <end position="424"/>
    </location>
</feature>
<comment type="function">
    <text evidence="4">Required for maturation of ribosomal RNAs and formation of the large ribosomal subunit.</text>
</comment>
<dbReference type="PANTHER" id="PTHR12221">
    <property type="entry name" value="PESCADILLO - RELATED"/>
    <property type="match status" value="1"/>
</dbReference>
<dbReference type="SMART" id="SM00292">
    <property type="entry name" value="BRCT"/>
    <property type="match status" value="1"/>
</dbReference>
<feature type="region of interest" description="Disordered" evidence="5">
    <location>
        <begin position="460"/>
        <end position="532"/>
    </location>
</feature>
<dbReference type="InterPro" id="IPR010613">
    <property type="entry name" value="PES"/>
</dbReference>
<dbReference type="Pfam" id="PF06732">
    <property type="entry name" value="Pescadillo_N"/>
    <property type="match status" value="1"/>
</dbReference>
<dbReference type="GO" id="GO:0000466">
    <property type="term" value="P:maturation of 5.8S rRNA from tricistronic rRNA transcript (SSU-rRNA, 5.8S rRNA, LSU-rRNA)"/>
    <property type="evidence" value="ECO:0007669"/>
    <property type="project" value="UniProtKB-UniRule"/>
</dbReference>
<feature type="compositionally biased region" description="Acidic residues" evidence="5">
    <location>
        <begin position="465"/>
        <end position="487"/>
    </location>
</feature>
<feature type="compositionally biased region" description="Basic residues" evidence="5">
    <location>
        <begin position="556"/>
        <end position="581"/>
    </location>
</feature>
<evidence type="ECO:0000256" key="5">
    <source>
        <dbReference type="SAM" id="MobiDB-lite"/>
    </source>
</evidence>
<dbReference type="GO" id="GO:0000463">
    <property type="term" value="P:maturation of LSU-rRNA from tricistronic rRNA transcript (SSU-rRNA, 5.8S rRNA, LSU-rRNA)"/>
    <property type="evidence" value="ECO:0007669"/>
    <property type="project" value="UniProtKB-UniRule"/>
</dbReference>
<keyword evidence="2 4" id="KW-0698">rRNA processing</keyword>
<dbReference type="GO" id="GO:0003723">
    <property type="term" value="F:RNA binding"/>
    <property type="evidence" value="ECO:0007669"/>
    <property type="project" value="TreeGrafter"/>
</dbReference>
<dbReference type="InterPro" id="IPR036420">
    <property type="entry name" value="BRCT_dom_sf"/>
</dbReference>
<evidence type="ECO:0000256" key="3">
    <source>
        <dbReference type="ARBA" id="ARBA00023242"/>
    </source>
</evidence>
<dbReference type="GO" id="GO:0043021">
    <property type="term" value="F:ribonucleoprotein complex binding"/>
    <property type="evidence" value="ECO:0007669"/>
    <property type="project" value="UniProtKB-UniRule"/>
</dbReference>
<evidence type="ECO:0000313" key="7">
    <source>
        <dbReference type="EnsemblMetazoa" id="XP_038059936.1"/>
    </source>
</evidence>
<dbReference type="GO" id="GO:0005654">
    <property type="term" value="C:nucleoplasm"/>
    <property type="evidence" value="ECO:0007669"/>
    <property type="project" value="UniProtKB-SubCell"/>
</dbReference>
<accession>A0A914A925</accession>
<dbReference type="PROSITE" id="PS50172">
    <property type="entry name" value="BRCT"/>
    <property type="match status" value="1"/>
</dbReference>
<feature type="compositionally biased region" description="Basic and acidic residues" evidence="5">
    <location>
        <begin position="488"/>
        <end position="520"/>
    </location>
</feature>
<evidence type="ECO:0000259" key="6">
    <source>
        <dbReference type="PROSITE" id="PS50172"/>
    </source>
</evidence>
<proteinExistence type="inferred from homology"/>
<dbReference type="GO" id="GO:0070545">
    <property type="term" value="C:PeBoW complex"/>
    <property type="evidence" value="ECO:0007669"/>
    <property type="project" value="TreeGrafter"/>
</dbReference>
<dbReference type="InterPro" id="IPR001357">
    <property type="entry name" value="BRCT_dom"/>
</dbReference>